<dbReference type="AlphaFoldDB" id="A0A095SSN7"/>
<comment type="caution">
    <text evidence="2">The sequence shown here is derived from an EMBL/GenBank/DDBJ whole genome shotgun (WGS) entry which is preliminary data.</text>
</comment>
<evidence type="ECO:0000313" key="2">
    <source>
        <dbReference type="EMBL" id="KGD67636.1"/>
    </source>
</evidence>
<organism evidence="2 3">
    <name type="scientific">Flavobacterium aquatile LMG 4008 = ATCC 11947</name>
    <dbReference type="NCBI Taxonomy" id="1453498"/>
    <lineage>
        <taxon>Bacteria</taxon>
        <taxon>Pseudomonadati</taxon>
        <taxon>Bacteroidota</taxon>
        <taxon>Flavobacteriia</taxon>
        <taxon>Flavobacteriales</taxon>
        <taxon>Flavobacteriaceae</taxon>
        <taxon>Flavobacterium</taxon>
    </lineage>
</organism>
<dbReference type="EMBL" id="JRHH01000004">
    <property type="protein sequence ID" value="KGD67636.1"/>
    <property type="molecule type" value="Genomic_DNA"/>
</dbReference>
<keyword evidence="1" id="KW-1133">Transmembrane helix</keyword>
<sequence>MFSKGQWIFAALFFVAFVIAITYAYKGDKNLHQKFYKGSYWVLIGFILFILMLFLIKVFFKH</sequence>
<dbReference type="eggNOG" id="ENOG5033AVW">
    <property type="taxonomic scope" value="Bacteria"/>
</dbReference>
<gene>
    <name evidence="2" type="ORF">LG45_10960</name>
</gene>
<keyword evidence="1" id="KW-0472">Membrane</keyword>
<name>A0A095SSN7_9FLAO</name>
<keyword evidence="3" id="KW-1185">Reference proteome</keyword>
<dbReference type="STRING" id="1453498.LG45_10960"/>
<accession>A0A095SSN7</accession>
<reference evidence="2 3" key="1">
    <citation type="submission" date="2014-09" db="EMBL/GenBank/DDBJ databases">
        <title>Whole Genome Shotgun of Flavobacterium aquatile LMG 4008.</title>
        <authorList>
            <person name="Gale A.N."/>
            <person name="Pipes S.E."/>
            <person name="Newman J.D."/>
        </authorList>
    </citation>
    <scope>NUCLEOTIDE SEQUENCE [LARGE SCALE GENOMIC DNA]</scope>
    <source>
        <strain evidence="2 3">LMG 4008</strain>
    </source>
</reference>
<keyword evidence="1" id="KW-0812">Transmembrane</keyword>
<proteinExistence type="predicted"/>
<protein>
    <submittedName>
        <fullName evidence="2">Membrane protein</fullName>
    </submittedName>
</protein>
<evidence type="ECO:0000256" key="1">
    <source>
        <dbReference type="SAM" id="Phobius"/>
    </source>
</evidence>
<evidence type="ECO:0000313" key="3">
    <source>
        <dbReference type="Proteomes" id="UP000029554"/>
    </source>
</evidence>
<dbReference type="RefSeq" id="WP_035127005.1">
    <property type="nucleotide sequence ID" value="NZ_JRHH01000004.1"/>
</dbReference>
<feature type="transmembrane region" description="Helical" evidence="1">
    <location>
        <begin position="40"/>
        <end position="60"/>
    </location>
</feature>
<dbReference type="Proteomes" id="UP000029554">
    <property type="component" value="Unassembled WGS sequence"/>
</dbReference>